<gene>
    <name evidence="3" type="ORF">I6I98_17970</name>
</gene>
<evidence type="ECO:0000313" key="4">
    <source>
        <dbReference type="Proteomes" id="UP000595498"/>
    </source>
</evidence>
<evidence type="ECO:0000313" key="3">
    <source>
        <dbReference type="EMBL" id="QQT52149.1"/>
    </source>
</evidence>
<organism evidence="3 4">
    <name type="scientific">Sphingobacterium multivorum</name>
    <dbReference type="NCBI Taxonomy" id="28454"/>
    <lineage>
        <taxon>Bacteria</taxon>
        <taxon>Pseudomonadati</taxon>
        <taxon>Bacteroidota</taxon>
        <taxon>Sphingobacteriia</taxon>
        <taxon>Sphingobacteriales</taxon>
        <taxon>Sphingobacteriaceae</taxon>
        <taxon>Sphingobacterium</taxon>
    </lineage>
</organism>
<protein>
    <recommendedName>
        <fullName evidence="2">DUF6591 domain-containing protein</fullName>
    </recommendedName>
</protein>
<feature type="compositionally biased region" description="Acidic residues" evidence="1">
    <location>
        <begin position="64"/>
        <end position="75"/>
    </location>
</feature>
<keyword evidence="4" id="KW-1185">Reference proteome</keyword>
<sequence length="166" mass="18321">MNISKTIAILALLTTSMHISCGDNSEKKETATLESTTASTDNDKKSDLESTMEDLKQATTTLADEQESESEETAEGETKLSSRLLKGSENWDALLKSYEEYIDQYIKLMKKAKGGDLAAMASYAEYMQKAMDLQEKIEDAKGDLSVSQAAQFVKLQNKMLKVVGEL</sequence>
<dbReference type="Pfam" id="PF20234">
    <property type="entry name" value="DUF6591"/>
    <property type="match status" value="1"/>
</dbReference>
<dbReference type="Proteomes" id="UP000595498">
    <property type="component" value="Chromosome"/>
</dbReference>
<proteinExistence type="predicted"/>
<feature type="domain" description="DUF6591" evidence="2">
    <location>
        <begin position="35"/>
        <end position="159"/>
    </location>
</feature>
<name>A0ABX7CK92_SPHMU</name>
<evidence type="ECO:0000259" key="2">
    <source>
        <dbReference type="Pfam" id="PF20234"/>
    </source>
</evidence>
<reference evidence="3 4" key="1">
    <citation type="submission" date="2021-01" db="EMBL/GenBank/DDBJ databases">
        <title>FDA dAtabase for Regulatory Grade micrObial Sequences (FDA-ARGOS): Supporting development and validation of Infectious Disease Dx tests.</title>
        <authorList>
            <person name="Sproer C."/>
            <person name="Gronow S."/>
            <person name="Severitt S."/>
            <person name="Schroder I."/>
            <person name="Tallon L."/>
            <person name="Sadzewicz L."/>
            <person name="Zhao X."/>
            <person name="Boylan J."/>
            <person name="Ott S."/>
            <person name="Bowen H."/>
            <person name="Vavikolanu K."/>
            <person name="Mehta A."/>
            <person name="Aluvathingal J."/>
            <person name="Nadendla S."/>
            <person name="Lowell S."/>
            <person name="Myers T."/>
            <person name="Yan Y."/>
            <person name="Sichtig H."/>
        </authorList>
    </citation>
    <scope>NUCLEOTIDE SEQUENCE [LARGE SCALE GENOMIC DNA]</scope>
    <source>
        <strain evidence="3 4">FDAARGOS_1141</strain>
    </source>
</reference>
<dbReference type="InterPro" id="IPR046526">
    <property type="entry name" value="DUF6591"/>
</dbReference>
<dbReference type="EMBL" id="CP068224">
    <property type="protein sequence ID" value="QQT52149.1"/>
    <property type="molecule type" value="Genomic_DNA"/>
</dbReference>
<feature type="compositionally biased region" description="Basic and acidic residues" evidence="1">
    <location>
        <begin position="41"/>
        <end position="56"/>
    </location>
</feature>
<accession>A0ABX7CK92</accession>
<feature type="region of interest" description="Disordered" evidence="1">
    <location>
        <begin position="23"/>
        <end position="81"/>
    </location>
</feature>
<evidence type="ECO:0000256" key="1">
    <source>
        <dbReference type="SAM" id="MobiDB-lite"/>
    </source>
</evidence>